<proteinExistence type="predicted"/>
<reference evidence="2" key="2">
    <citation type="submission" date="2023-06" db="EMBL/GenBank/DDBJ databases">
        <authorList>
            <consortium name="Lawrence Berkeley National Laboratory"/>
            <person name="Haridas S."/>
            <person name="Hensen N."/>
            <person name="Bonometti L."/>
            <person name="Westerberg I."/>
            <person name="Brannstrom I.O."/>
            <person name="Guillou S."/>
            <person name="Cros-Aarteil S."/>
            <person name="Calhoun S."/>
            <person name="Kuo A."/>
            <person name="Mondo S."/>
            <person name="Pangilinan J."/>
            <person name="Riley R."/>
            <person name="Labutti K."/>
            <person name="Andreopoulos B."/>
            <person name="Lipzen A."/>
            <person name="Chen C."/>
            <person name="Yanf M."/>
            <person name="Daum C."/>
            <person name="Ng V."/>
            <person name="Clum A."/>
            <person name="Steindorff A."/>
            <person name="Ohm R."/>
            <person name="Martin F."/>
            <person name="Silar P."/>
            <person name="Natvig D."/>
            <person name="Lalanne C."/>
            <person name="Gautier V."/>
            <person name="Ament-Velasquez S.L."/>
            <person name="Kruys A."/>
            <person name="Hutchinson M.I."/>
            <person name="Powell A.J."/>
            <person name="Barry K."/>
            <person name="Miller A.N."/>
            <person name="Grigoriev I.V."/>
            <person name="Debuchy R."/>
            <person name="Gladieux P."/>
            <person name="Thoren M.H."/>
            <person name="Johannesson H."/>
        </authorList>
    </citation>
    <scope>NUCLEOTIDE SEQUENCE</scope>
    <source>
        <strain evidence="2">CBS 118394</strain>
    </source>
</reference>
<evidence type="ECO:0000256" key="1">
    <source>
        <dbReference type="SAM" id="MobiDB-lite"/>
    </source>
</evidence>
<sequence>MAAVVIMTMVVVTAPGVPRISMRRLRRGSDPALGRRVAVATGVIPGTALPATDVPSPSRNKLEDDEPGFAATPRDLVLLVPSETAGKLDDDEDSRARAGKEELDDMILTASAELLPGAEMPHELERTELLDDGLVLEARLLATLLELEPTGFHPPSGYCCQIIPPVALREASMTTLLSTMS</sequence>
<feature type="region of interest" description="Disordered" evidence="1">
    <location>
        <begin position="48"/>
        <end position="67"/>
    </location>
</feature>
<reference evidence="2" key="1">
    <citation type="journal article" date="2023" name="Mol. Phylogenet. Evol.">
        <title>Genome-scale phylogeny and comparative genomics of the fungal order Sordariales.</title>
        <authorList>
            <person name="Hensen N."/>
            <person name="Bonometti L."/>
            <person name="Westerberg I."/>
            <person name="Brannstrom I.O."/>
            <person name="Guillou S."/>
            <person name="Cros-Aarteil S."/>
            <person name="Calhoun S."/>
            <person name="Haridas S."/>
            <person name="Kuo A."/>
            <person name="Mondo S."/>
            <person name="Pangilinan J."/>
            <person name="Riley R."/>
            <person name="LaButti K."/>
            <person name="Andreopoulos B."/>
            <person name="Lipzen A."/>
            <person name="Chen C."/>
            <person name="Yan M."/>
            <person name="Daum C."/>
            <person name="Ng V."/>
            <person name="Clum A."/>
            <person name="Steindorff A."/>
            <person name="Ohm R.A."/>
            <person name="Martin F."/>
            <person name="Silar P."/>
            <person name="Natvig D.O."/>
            <person name="Lalanne C."/>
            <person name="Gautier V."/>
            <person name="Ament-Velasquez S.L."/>
            <person name="Kruys A."/>
            <person name="Hutchinson M.I."/>
            <person name="Powell A.J."/>
            <person name="Barry K."/>
            <person name="Miller A.N."/>
            <person name="Grigoriev I.V."/>
            <person name="Debuchy R."/>
            <person name="Gladieux P."/>
            <person name="Hiltunen Thoren M."/>
            <person name="Johannesson H."/>
        </authorList>
    </citation>
    <scope>NUCLEOTIDE SEQUENCE</scope>
    <source>
        <strain evidence="2">CBS 118394</strain>
    </source>
</reference>
<comment type="caution">
    <text evidence="2">The sequence shown here is derived from an EMBL/GenBank/DDBJ whole genome shotgun (WGS) entry which is preliminary data.</text>
</comment>
<accession>A0AAE0MGX4</accession>
<organism evidence="2 3">
    <name type="scientific">Apodospora peruviana</name>
    <dbReference type="NCBI Taxonomy" id="516989"/>
    <lineage>
        <taxon>Eukaryota</taxon>
        <taxon>Fungi</taxon>
        <taxon>Dikarya</taxon>
        <taxon>Ascomycota</taxon>
        <taxon>Pezizomycotina</taxon>
        <taxon>Sordariomycetes</taxon>
        <taxon>Sordariomycetidae</taxon>
        <taxon>Sordariales</taxon>
        <taxon>Lasiosphaeriaceae</taxon>
        <taxon>Apodospora</taxon>
    </lineage>
</organism>
<evidence type="ECO:0000313" key="3">
    <source>
        <dbReference type="Proteomes" id="UP001283341"/>
    </source>
</evidence>
<keyword evidence="3" id="KW-1185">Reference proteome</keyword>
<name>A0AAE0MGX4_9PEZI</name>
<dbReference type="EMBL" id="JAUEDM010000001">
    <property type="protein sequence ID" value="KAK3331308.1"/>
    <property type="molecule type" value="Genomic_DNA"/>
</dbReference>
<dbReference type="Proteomes" id="UP001283341">
    <property type="component" value="Unassembled WGS sequence"/>
</dbReference>
<evidence type="ECO:0000313" key="2">
    <source>
        <dbReference type="EMBL" id="KAK3331308.1"/>
    </source>
</evidence>
<dbReference type="AlphaFoldDB" id="A0AAE0MGX4"/>
<gene>
    <name evidence="2" type="ORF">B0H66DRAFT_528633</name>
</gene>
<protein>
    <submittedName>
        <fullName evidence="2">Uncharacterized protein</fullName>
    </submittedName>
</protein>